<dbReference type="STRING" id="53326.A0A016SPT1"/>
<feature type="domain" description="Peptidase A1" evidence="3">
    <location>
        <begin position="78"/>
        <end position="202"/>
    </location>
</feature>
<feature type="chain" id="PRO_5001486666" description="Peptidase A1 domain-containing protein" evidence="2">
    <location>
        <begin position="23"/>
        <end position="202"/>
    </location>
</feature>
<dbReference type="GO" id="GO:0005764">
    <property type="term" value="C:lysosome"/>
    <property type="evidence" value="ECO:0007669"/>
    <property type="project" value="TreeGrafter"/>
</dbReference>
<evidence type="ECO:0000256" key="2">
    <source>
        <dbReference type="SAM" id="SignalP"/>
    </source>
</evidence>
<sequence>MLTDMWIILALVYVLPLSAAHALNMTVKLHGTGSLIAKFIEENRYDDYLRLLEEQERNRTKGRYWTWQALSSWYDEFYLGEVKVGTPAQTFWLSMDTGSSAMWLIDGACNHPICNGYPNSGRKKNKFYYGKSSTFKRTSDKFSLNYGTGWAAGFTGADNIRYGCMLQLVRCLLMSLSCYLAESRLSRSRLPLILMLEAYWHQ</sequence>
<protein>
    <recommendedName>
        <fullName evidence="3">Peptidase A1 domain-containing protein</fullName>
    </recommendedName>
</protein>
<dbReference type="PANTHER" id="PTHR47966:SF8">
    <property type="entry name" value="ASPARTIC PROTEASE 1-RELATED"/>
    <property type="match status" value="1"/>
</dbReference>
<comment type="caution">
    <text evidence="4">The sequence shown here is derived from an EMBL/GenBank/DDBJ whole genome shotgun (WGS) entry which is preliminary data.</text>
</comment>
<dbReference type="EMBL" id="JARK01001531">
    <property type="protein sequence ID" value="EYB92334.1"/>
    <property type="molecule type" value="Genomic_DNA"/>
</dbReference>
<dbReference type="InterPro" id="IPR021109">
    <property type="entry name" value="Peptidase_aspartic_dom_sf"/>
</dbReference>
<dbReference type="PANTHER" id="PTHR47966">
    <property type="entry name" value="BETA-SITE APP-CLEAVING ENZYME, ISOFORM A-RELATED"/>
    <property type="match status" value="1"/>
</dbReference>
<evidence type="ECO:0000313" key="5">
    <source>
        <dbReference type="Proteomes" id="UP000024635"/>
    </source>
</evidence>
<evidence type="ECO:0000259" key="3">
    <source>
        <dbReference type="PROSITE" id="PS51767"/>
    </source>
</evidence>
<name>A0A016SPT1_9BILA</name>
<evidence type="ECO:0000313" key="4">
    <source>
        <dbReference type="EMBL" id="EYB92334.1"/>
    </source>
</evidence>
<comment type="similarity">
    <text evidence="1">Belongs to the peptidase A1 family.</text>
</comment>
<keyword evidence="5" id="KW-1185">Reference proteome</keyword>
<keyword evidence="2" id="KW-0732">Signal</keyword>
<dbReference type="SUPFAM" id="SSF50630">
    <property type="entry name" value="Acid proteases"/>
    <property type="match status" value="1"/>
</dbReference>
<feature type="signal peptide" evidence="2">
    <location>
        <begin position="1"/>
        <end position="22"/>
    </location>
</feature>
<proteinExistence type="inferred from homology"/>
<dbReference type="InterPro" id="IPR001461">
    <property type="entry name" value="Aspartic_peptidase_A1"/>
</dbReference>
<dbReference type="InterPro" id="IPR034164">
    <property type="entry name" value="Pepsin-like_dom"/>
</dbReference>
<dbReference type="PROSITE" id="PS51767">
    <property type="entry name" value="PEPTIDASE_A1"/>
    <property type="match status" value="1"/>
</dbReference>
<dbReference type="Gene3D" id="2.40.70.10">
    <property type="entry name" value="Acid Proteases"/>
    <property type="match status" value="1"/>
</dbReference>
<evidence type="ECO:0000256" key="1">
    <source>
        <dbReference type="ARBA" id="ARBA00007447"/>
    </source>
</evidence>
<dbReference type="AlphaFoldDB" id="A0A016SPT1"/>
<organism evidence="4 5">
    <name type="scientific">Ancylostoma ceylanicum</name>
    <dbReference type="NCBI Taxonomy" id="53326"/>
    <lineage>
        <taxon>Eukaryota</taxon>
        <taxon>Metazoa</taxon>
        <taxon>Ecdysozoa</taxon>
        <taxon>Nematoda</taxon>
        <taxon>Chromadorea</taxon>
        <taxon>Rhabditida</taxon>
        <taxon>Rhabditina</taxon>
        <taxon>Rhabditomorpha</taxon>
        <taxon>Strongyloidea</taxon>
        <taxon>Ancylostomatidae</taxon>
        <taxon>Ancylostomatinae</taxon>
        <taxon>Ancylostoma</taxon>
    </lineage>
</organism>
<accession>A0A016SPT1</accession>
<dbReference type="GO" id="GO:0006508">
    <property type="term" value="P:proteolysis"/>
    <property type="evidence" value="ECO:0007669"/>
    <property type="project" value="InterPro"/>
</dbReference>
<reference evidence="5" key="1">
    <citation type="journal article" date="2015" name="Nat. Genet.">
        <title>The genome and transcriptome of the zoonotic hookworm Ancylostoma ceylanicum identify infection-specific gene families.</title>
        <authorList>
            <person name="Schwarz E.M."/>
            <person name="Hu Y."/>
            <person name="Antoshechkin I."/>
            <person name="Miller M.M."/>
            <person name="Sternberg P.W."/>
            <person name="Aroian R.V."/>
        </authorList>
    </citation>
    <scope>NUCLEOTIDE SEQUENCE</scope>
    <source>
        <strain evidence="5">HY135</strain>
    </source>
</reference>
<dbReference type="InterPro" id="IPR033121">
    <property type="entry name" value="PEPTIDASE_A1"/>
</dbReference>
<gene>
    <name evidence="4" type="primary">Acey_s0195.g1489</name>
    <name evidence="4" type="ORF">Y032_0195g1489</name>
</gene>
<dbReference type="Proteomes" id="UP000024635">
    <property type="component" value="Unassembled WGS sequence"/>
</dbReference>
<dbReference type="CDD" id="cd05471">
    <property type="entry name" value="pepsin_like"/>
    <property type="match status" value="1"/>
</dbReference>
<dbReference type="OrthoDB" id="771136at2759"/>
<dbReference type="GO" id="GO:0004190">
    <property type="term" value="F:aspartic-type endopeptidase activity"/>
    <property type="evidence" value="ECO:0007669"/>
    <property type="project" value="InterPro"/>
</dbReference>
<dbReference type="Pfam" id="PF00026">
    <property type="entry name" value="Asp"/>
    <property type="match status" value="1"/>
</dbReference>